<dbReference type="SUPFAM" id="SSF51569">
    <property type="entry name" value="Aldolase"/>
    <property type="match status" value="1"/>
</dbReference>
<accession>A0AAQ3R7D5</accession>
<dbReference type="Pfam" id="PF00701">
    <property type="entry name" value="DHDPS"/>
    <property type="match status" value="1"/>
</dbReference>
<dbReference type="CDD" id="cd00408">
    <property type="entry name" value="DHDPS-like"/>
    <property type="match status" value="1"/>
</dbReference>
<name>A0AAQ3R7D5_9PEZI</name>
<dbReference type="AlphaFoldDB" id="A0AAQ3R7D5"/>
<organism evidence="1 2">
    <name type="scientific">Acrodontium crateriforme</name>
    <dbReference type="NCBI Taxonomy" id="150365"/>
    <lineage>
        <taxon>Eukaryota</taxon>
        <taxon>Fungi</taxon>
        <taxon>Dikarya</taxon>
        <taxon>Ascomycota</taxon>
        <taxon>Pezizomycotina</taxon>
        <taxon>Dothideomycetes</taxon>
        <taxon>Dothideomycetidae</taxon>
        <taxon>Mycosphaerellales</taxon>
        <taxon>Teratosphaeriaceae</taxon>
        <taxon>Acrodontium</taxon>
    </lineage>
</organism>
<dbReference type="Gene3D" id="3.20.20.70">
    <property type="entry name" value="Aldolase class I"/>
    <property type="match status" value="1"/>
</dbReference>
<proteinExistence type="predicted"/>
<gene>
    <name evidence="1" type="ORF">R9X50_00066600</name>
</gene>
<reference evidence="1 2" key="1">
    <citation type="submission" date="2023-11" db="EMBL/GenBank/DDBJ databases">
        <title>An acidophilic fungus is an integral part of prey digestion in a carnivorous sundew plant.</title>
        <authorList>
            <person name="Tsai I.J."/>
        </authorList>
    </citation>
    <scope>NUCLEOTIDE SEQUENCE [LARGE SCALE GENOMIC DNA]</scope>
    <source>
        <strain evidence="1">169a</strain>
    </source>
</reference>
<keyword evidence="2" id="KW-1185">Reference proteome</keyword>
<dbReference type="InterPro" id="IPR002220">
    <property type="entry name" value="DapA-like"/>
</dbReference>
<dbReference type="SMART" id="SM01130">
    <property type="entry name" value="DHDPS"/>
    <property type="match status" value="1"/>
</dbReference>
<evidence type="ECO:0000313" key="1">
    <source>
        <dbReference type="EMBL" id="WPG97884.1"/>
    </source>
</evidence>
<protein>
    <submittedName>
        <fullName evidence="1">4-hydroxy-2-oxoglutarate aldolase, mitochondrial</fullName>
    </submittedName>
</protein>
<sequence>MNSTVNAQHPPSGIYAPAITFFNPATDELDLDAQTKYYAYLAQHLHGLVILGTNAETFLLTRSERSTLLRTARQAAGPNVHIMAGVGGHSTKQVLEFMRDAADAGANSALVLPCAYFGKQTTAAVVRAFYEQVADESPLPMLIYNFPGVCNGIDVESDVMASLAKKYPGKIVGCKLTCASVAKITRLAGEFTSDQFAVFGGQSDFLLAGMAVGSAGCVAAFANVFPKTIRKIYELEKAGQHVEALKLHRVAAQAELCCKAGIATTKYATSLTSARAAGIEGPEELLRPRRPYGPPSDDVKKAIRDHLADMIAIEESL</sequence>
<dbReference type="PRINTS" id="PR00146">
    <property type="entry name" value="DHPICSNTHASE"/>
</dbReference>
<dbReference type="Proteomes" id="UP001303373">
    <property type="component" value="Chromosome 1"/>
</dbReference>
<dbReference type="PANTHER" id="PTHR12128:SF47">
    <property type="entry name" value="DIHYDRODIPICOLINATE SYNTHASE-RELATED"/>
    <property type="match status" value="1"/>
</dbReference>
<dbReference type="EMBL" id="CP138580">
    <property type="protein sequence ID" value="WPG97884.1"/>
    <property type="molecule type" value="Genomic_DNA"/>
</dbReference>
<dbReference type="PANTHER" id="PTHR12128">
    <property type="entry name" value="DIHYDRODIPICOLINATE SYNTHASE"/>
    <property type="match status" value="1"/>
</dbReference>
<dbReference type="GO" id="GO:0008840">
    <property type="term" value="F:4-hydroxy-tetrahydrodipicolinate synthase activity"/>
    <property type="evidence" value="ECO:0007669"/>
    <property type="project" value="TreeGrafter"/>
</dbReference>
<dbReference type="InterPro" id="IPR013785">
    <property type="entry name" value="Aldolase_TIM"/>
</dbReference>
<evidence type="ECO:0000313" key="2">
    <source>
        <dbReference type="Proteomes" id="UP001303373"/>
    </source>
</evidence>